<dbReference type="Proteomes" id="UP000605970">
    <property type="component" value="Unassembled WGS sequence"/>
</dbReference>
<protein>
    <recommendedName>
        <fullName evidence="13">ATP synthase subunit d, mitochondrial</fullName>
    </recommendedName>
</protein>
<keyword evidence="12" id="KW-1185">Reference proteome</keyword>
<dbReference type="OrthoDB" id="35799at2759"/>
<evidence type="ECO:0000256" key="3">
    <source>
        <dbReference type="ARBA" id="ARBA00022448"/>
    </source>
</evidence>
<dbReference type="AlphaFoldDB" id="A0A8S9ZYU4"/>
<dbReference type="InterPro" id="IPR036228">
    <property type="entry name" value="ATP_synth_F0_dsu_sf_mt"/>
</dbReference>
<dbReference type="GO" id="GO:0045259">
    <property type="term" value="C:proton-transporting ATP synthase complex"/>
    <property type="evidence" value="ECO:0007669"/>
    <property type="project" value="UniProtKB-KW"/>
</dbReference>
<dbReference type="InterPro" id="IPR008689">
    <property type="entry name" value="ATP_synth_F0_dsu_mt"/>
</dbReference>
<dbReference type="SUPFAM" id="SSF161065">
    <property type="entry name" value="ATP synthase D chain-like"/>
    <property type="match status" value="1"/>
</dbReference>
<accession>A0A8S9ZYU4</accession>
<evidence type="ECO:0000256" key="7">
    <source>
        <dbReference type="ARBA" id="ARBA00023065"/>
    </source>
</evidence>
<organism evidence="11 12">
    <name type="scientific">Meloidogyne graminicola</name>
    <dbReference type="NCBI Taxonomy" id="189291"/>
    <lineage>
        <taxon>Eukaryota</taxon>
        <taxon>Metazoa</taxon>
        <taxon>Ecdysozoa</taxon>
        <taxon>Nematoda</taxon>
        <taxon>Chromadorea</taxon>
        <taxon>Rhabditida</taxon>
        <taxon>Tylenchina</taxon>
        <taxon>Tylenchomorpha</taxon>
        <taxon>Tylenchoidea</taxon>
        <taxon>Meloidogynidae</taxon>
        <taxon>Meloidogyninae</taxon>
        <taxon>Meloidogyne</taxon>
    </lineage>
</organism>
<reference evidence="11" key="1">
    <citation type="journal article" date="2020" name="Ecol. Evol.">
        <title>Genome structure and content of the rice root-knot nematode (Meloidogyne graminicola).</title>
        <authorList>
            <person name="Phan N.T."/>
            <person name="Danchin E.G.J."/>
            <person name="Klopp C."/>
            <person name="Perfus-Barbeoch L."/>
            <person name="Kozlowski D.K."/>
            <person name="Koutsovoulos G.D."/>
            <person name="Lopez-Roques C."/>
            <person name="Bouchez O."/>
            <person name="Zahm M."/>
            <person name="Besnard G."/>
            <person name="Bellafiore S."/>
        </authorList>
    </citation>
    <scope>NUCLEOTIDE SEQUENCE</scope>
    <source>
        <strain evidence="11">VN-18</strain>
    </source>
</reference>
<evidence type="ECO:0000256" key="5">
    <source>
        <dbReference type="ARBA" id="ARBA00022781"/>
    </source>
</evidence>
<comment type="similarity">
    <text evidence="2">Belongs to the ATPase d subunit family.</text>
</comment>
<keyword evidence="6" id="KW-0999">Mitochondrion inner membrane</keyword>
<evidence type="ECO:0000256" key="4">
    <source>
        <dbReference type="ARBA" id="ARBA00022547"/>
    </source>
</evidence>
<dbReference type="GO" id="GO:0015078">
    <property type="term" value="F:proton transmembrane transporter activity"/>
    <property type="evidence" value="ECO:0007669"/>
    <property type="project" value="InterPro"/>
</dbReference>
<comment type="caution">
    <text evidence="11">The sequence shown here is derived from an EMBL/GenBank/DDBJ whole genome shotgun (WGS) entry which is preliminary data.</text>
</comment>
<keyword evidence="4" id="KW-0138">CF(0)</keyword>
<sequence>MYKHNAIFRMSQPAKRVAVSSVNWAKLAERLIPEHKEELDRLKMQNSSFHAEVVQRAQDIPKVDWAELKKQMPEQVAALDTLRKQWESLNISYGTVPENFQKEIDKWTQYNQARLQFTEQKIKDGLERVKQIEAKWAKAPPVEHMHSHIHHVTFFPHEAGYGEKLGYADWRIHHDDGEWRYLDIFFREANADDRSCWRRRFHDYNAYPRAGNPQTGLGVPDGSGQPKKPTHWPVPLTELGRNYVKELKERKKQEKLAGTAVPVHIDEH</sequence>
<evidence type="ECO:0000256" key="8">
    <source>
        <dbReference type="ARBA" id="ARBA00023128"/>
    </source>
</evidence>
<dbReference type="Pfam" id="PF05873">
    <property type="entry name" value="Mt_ATP-synt_D"/>
    <property type="match status" value="1"/>
</dbReference>
<gene>
    <name evidence="11" type="ORF">Mgra_00001467</name>
</gene>
<dbReference type="GO" id="GO:0005743">
    <property type="term" value="C:mitochondrial inner membrane"/>
    <property type="evidence" value="ECO:0007669"/>
    <property type="project" value="UniProtKB-SubCell"/>
</dbReference>
<evidence type="ECO:0008006" key="13">
    <source>
        <dbReference type="Google" id="ProtNLM"/>
    </source>
</evidence>
<evidence type="ECO:0000256" key="2">
    <source>
        <dbReference type="ARBA" id="ARBA00006842"/>
    </source>
</evidence>
<dbReference type="Gene3D" id="6.10.280.70">
    <property type="match status" value="1"/>
</dbReference>
<comment type="subcellular location">
    <subcellularLocation>
        <location evidence="1">Mitochondrion inner membrane</location>
    </subcellularLocation>
</comment>
<dbReference type="GO" id="GO:0015986">
    <property type="term" value="P:proton motive force-driven ATP synthesis"/>
    <property type="evidence" value="ECO:0007669"/>
    <property type="project" value="InterPro"/>
</dbReference>
<evidence type="ECO:0000256" key="6">
    <source>
        <dbReference type="ARBA" id="ARBA00022792"/>
    </source>
</evidence>
<keyword evidence="5" id="KW-0375">Hydrogen ion transport</keyword>
<keyword evidence="9" id="KW-0472">Membrane</keyword>
<evidence type="ECO:0000256" key="9">
    <source>
        <dbReference type="ARBA" id="ARBA00023136"/>
    </source>
</evidence>
<evidence type="ECO:0000256" key="10">
    <source>
        <dbReference type="SAM" id="MobiDB-lite"/>
    </source>
</evidence>
<keyword evidence="7" id="KW-0406">Ion transport</keyword>
<evidence type="ECO:0000313" key="11">
    <source>
        <dbReference type="EMBL" id="KAF7638944.1"/>
    </source>
</evidence>
<name>A0A8S9ZYU4_9BILA</name>
<dbReference type="EMBL" id="JABEBT010000008">
    <property type="protein sequence ID" value="KAF7638944.1"/>
    <property type="molecule type" value="Genomic_DNA"/>
</dbReference>
<keyword evidence="3" id="KW-0813">Transport</keyword>
<feature type="region of interest" description="Disordered" evidence="10">
    <location>
        <begin position="209"/>
        <end position="235"/>
    </location>
</feature>
<proteinExistence type="inferred from homology"/>
<evidence type="ECO:0000256" key="1">
    <source>
        <dbReference type="ARBA" id="ARBA00004273"/>
    </source>
</evidence>
<keyword evidence="8" id="KW-0496">Mitochondrion</keyword>
<evidence type="ECO:0000313" key="12">
    <source>
        <dbReference type="Proteomes" id="UP000605970"/>
    </source>
</evidence>